<evidence type="ECO:0000256" key="3">
    <source>
        <dbReference type="ARBA" id="ARBA00011738"/>
    </source>
</evidence>
<evidence type="ECO:0000256" key="5">
    <source>
        <dbReference type="ARBA" id="ARBA00022679"/>
    </source>
</evidence>
<reference evidence="9" key="2">
    <citation type="journal article" date="2023" name="IMA Fungus">
        <title>Comparative genomic study of the Penicillium genus elucidates a diverse pangenome and 15 lateral gene transfer events.</title>
        <authorList>
            <person name="Petersen C."/>
            <person name="Sorensen T."/>
            <person name="Nielsen M.R."/>
            <person name="Sondergaard T.E."/>
            <person name="Sorensen J.L."/>
            <person name="Fitzpatrick D.A."/>
            <person name="Frisvad J.C."/>
            <person name="Nielsen K.L."/>
        </authorList>
    </citation>
    <scope>NUCLEOTIDE SEQUENCE</scope>
    <source>
        <strain evidence="9">IBT 23319</strain>
    </source>
</reference>
<dbReference type="Proteomes" id="UP001147733">
    <property type="component" value="Unassembled WGS sequence"/>
</dbReference>
<dbReference type="EC" id="2.6.1.1" evidence="7"/>
<evidence type="ECO:0000313" key="10">
    <source>
        <dbReference type="Proteomes" id="UP001147733"/>
    </source>
</evidence>
<keyword evidence="4 7" id="KW-0032">Aminotransferase</keyword>
<gene>
    <name evidence="9" type="ORF">N7469_009147</name>
</gene>
<evidence type="ECO:0000256" key="6">
    <source>
        <dbReference type="ARBA" id="ARBA00022898"/>
    </source>
</evidence>
<sequence length="307" mass="35155">FSVLQYRSRDHVFVEFSKLEISKGLSSKQVKTVSTSTQGKFTMANVPAPPEDPLYRAMREYRQDPHEKKIDLGIGAYRDESGKPWVLLVVKQAEARLQTPDVDHEYLPIRGLDLFLTAAQRLMLGNDISWTGAVHLGATFISRFCSEKDRPKAFISYPTWPNHYQIFSQAGFDVQHYPYYSGTAHKIDIKAMILDLKETPSRSKVVLQGCVQNPTGLDPSKEEWRQIADVMAEKGHLSFFDNAYQGFASGGFTQDSWVCRYFVELGFECCIAQSFAKNLGMYGERVGAFHYKINYIFKYKYIYLNKI</sequence>
<dbReference type="CDD" id="cd00609">
    <property type="entry name" value="AAT_like"/>
    <property type="match status" value="1"/>
</dbReference>
<dbReference type="GO" id="GO:0005829">
    <property type="term" value="C:cytosol"/>
    <property type="evidence" value="ECO:0007669"/>
    <property type="project" value="TreeGrafter"/>
</dbReference>
<keyword evidence="10" id="KW-1185">Reference proteome</keyword>
<comment type="similarity">
    <text evidence="2">Belongs to the class-I pyridoxal-phosphate-dependent aminotransferase family.</text>
</comment>
<evidence type="ECO:0000256" key="1">
    <source>
        <dbReference type="ARBA" id="ARBA00001933"/>
    </source>
</evidence>
<dbReference type="InterPro" id="IPR015422">
    <property type="entry name" value="PyrdxlP-dep_Trfase_small"/>
</dbReference>
<dbReference type="GO" id="GO:0004069">
    <property type="term" value="F:L-aspartate:2-oxoglutarate aminotransferase activity"/>
    <property type="evidence" value="ECO:0007669"/>
    <property type="project" value="UniProtKB-EC"/>
</dbReference>
<dbReference type="PRINTS" id="PR00799">
    <property type="entry name" value="TRANSAMINASE"/>
</dbReference>
<keyword evidence="5 7" id="KW-0808">Transferase</keyword>
<evidence type="ECO:0000313" key="9">
    <source>
        <dbReference type="EMBL" id="KAJ5222907.1"/>
    </source>
</evidence>
<comment type="miscellaneous">
    <text evidence="7">In eukaryotes there are cytoplasmic, mitochondrial and chloroplastic isozymes.</text>
</comment>
<organism evidence="9 10">
    <name type="scientific">Penicillium citrinum</name>
    <dbReference type="NCBI Taxonomy" id="5077"/>
    <lineage>
        <taxon>Eukaryota</taxon>
        <taxon>Fungi</taxon>
        <taxon>Dikarya</taxon>
        <taxon>Ascomycota</taxon>
        <taxon>Pezizomycotina</taxon>
        <taxon>Eurotiomycetes</taxon>
        <taxon>Eurotiomycetidae</taxon>
        <taxon>Eurotiales</taxon>
        <taxon>Aspergillaceae</taxon>
        <taxon>Penicillium</taxon>
    </lineage>
</organism>
<dbReference type="InterPro" id="IPR004839">
    <property type="entry name" value="Aminotransferase_I/II_large"/>
</dbReference>
<keyword evidence="6" id="KW-0663">Pyridoxal phosphate</keyword>
<dbReference type="OrthoDB" id="6752799at2759"/>
<dbReference type="GeneID" id="81387232"/>
<dbReference type="Pfam" id="PF00155">
    <property type="entry name" value="Aminotran_1_2"/>
    <property type="match status" value="1"/>
</dbReference>
<dbReference type="InterPro" id="IPR015421">
    <property type="entry name" value="PyrdxlP-dep_Trfase_major"/>
</dbReference>
<dbReference type="Gene3D" id="3.90.1150.10">
    <property type="entry name" value="Aspartate Aminotransferase, domain 1"/>
    <property type="match status" value="1"/>
</dbReference>
<dbReference type="Gene3D" id="3.40.640.10">
    <property type="entry name" value="Type I PLP-dependent aspartate aminotransferase-like (Major domain)"/>
    <property type="match status" value="1"/>
</dbReference>
<accession>A0A9W9NMU7</accession>
<dbReference type="GO" id="GO:0006532">
    <property type="term" value="P:aspartate biosynthetic process"/>
    <property type="evidence" value="ECO:0007669"/>
    <property type="project" value="TreeGrafter"/>
</dbReference>
<comment type="catalytic activity">
    <reaction evidence="7">
        <text>L-aspartate + 2-oxoglutarate = oxaloacetate + L-glutamate</text>
        <dbReference type="Rhea" id="RHEA:21824"/>
        <dbReference type="ChEBI" id="CHEBI:16452"/>
        <dbReference type="ChEBI" id="CHEBI:16810"/>
        <dbReference type="ChEBI" id="CHEBI:29985"/>
        <dbReference type="ChEBI" id="CHEBI:29991"/>
        <dbReference type="EC" id="2.6.1.1"/>
    </reaction>
</comment>
<comment type="caution">
    <text evidence="9">The sequence shown here is derived from an EMBL/GenBank/DDBJ whole genome shotgun (WGS) entry which is preliminary data.</text>
</comment>
<name>A0A9W9NMU7_PENCI</name>
<dbReference type="GO" id="GO:0030170">
    <property type="term" value="F:pyridoxal phosphate binding"/>
    <property type="evidence" value="ECO:0007669"/>
    <property type="project" value="InterPro"/>
</dbReference>
<reference evidence="9" key="1">
    <citation type="submission" date="2022-11" db="EMBL/GenBank/DDBJ databases">
        <authorList>
            <person name="Petersen C."/>
        </authorList>
    </citation>
    <scope>NUCLEOTIDE SEQUENCE</scope>
    <source>
        <strain evidence="9">IBT 23319</strain>
    </source>
</reference>
<evidence type="ECO:0000256" key="4">
    <source>
        <dbReference type="ARBA" id="ARBA00022576"/>
    </source>
</evidence>
<evidence type="ECO:0000256" key="2">
    <source>
        <dbReference type="ARBA" id="ARBA00007441"/>
    </source>
</evidence>
<dbReference type="SUPFAM" id="SSF53383">
    <property type="entry name" value="PLP-dependent transferases"/>
    <property type="match status" value="1"/>
</dbReference>
<comment type="cofactor">
    <cofactor evidence="1">
        <name>pyridoxal 5'-phosphate</name>
        <dbReference type="ChEBI" id="CHEBI:597326"/>
    </cofactor>
</comment>
<dbReference type="PANTHER" id="PTHR11879:SF55">
    <property type="entry name" value="GLUTAMATE OXALOACETATE TRANSAMINASE 1, ISOFORM B"/>
    <property type="match status" value="1"/>
</dbReference>
<evidence type="ECO:0000256" key="7">
    <source>
        <dbReference type="RuleBase" id="RU000480"/>
    </source>
</evidence>
<dbReference type="EMBL" id="JAPQKT010000008">
    <property type="protein sequence ID" value="KAJ5222907.1"/>
    <property type="molecule type" value="Genomic_DNA"/>
</dbReference>
<dbReference type="RefSeq" id="XP_056497830.1">
    <property type="nucleotide sequence ID" value="XM_056648065.1"/>
</dbReference>
<feature type="non-terminal residue" evidence="9">
    <location>
        <position position="1"/>
    </location>
</feature>
<feature type="domain" description="Aminotransferase class I/classII large" evidence="8">
    <location>
        <begin position="68"/>
        <end position="289"/>
    </location>
</feature>
<comment type="subunit">
    <text evidence="3 7">Homodimer.</text>
</comment>
<dbReference type="PROSITE" id="PS00105">
    <property type="entry name" value="AA_TRANSFER_CLASS_1"/>
    <property type="match status" value="1"/>
</dbReference>
<protein>
    <recommendedName>
        <fullName evidence="7">Aspartate aminotransferase</fullName>
        <ecNumber evidence="7">2.6.1.1</ecNumber>
    </recommendedName>
</protein>
<proteinExistence type="inferred from homology"/>
<dbReference type="InterPro" id="IPR015424">
    <property type="entry name" value="PyrdxlP-dep_Trfase"/>
</dbReference>
<dbReference type="AlphaFoldDB" id="A0A9W9NMU7"/>
<dbReference type="InterPro" id="IPR000796">
    <property type="entry name" value="Asp_trans"/>
</dbReference>
<dbReference type="PANTHER" id="PTHR11879">
    <property type="entry name" value="ASPARTATE AMINOTRANSFERASE"/>
    <property type="match status" value="1"/>
</dbReference>
<dbReference type="InterPro" id="IPR004838">
    <property type="entry name" value="NHTrfase_class1_PyrdxlP-BS"/>
</dbReference>
<evidence type="ECO:0000259" key="8">
    <source>
        <dbReference type="Pfam" id="PF00155"/>
    </source>
</evidence>